<feature type="region of interest" description="Disordered" evidence="2">
    <location>
        <begin position="215"/>
        <end position="244"/>
    </location>
</feature>
<feature type="compositionally biased region" description="Basic residues" evidence="2">
    <location>
        <begin position="127"/>
        <end position="137"/>
    </location>
</feature>
<feature type="region of interest" description="Disordered" evidence="2">
    <location>
        <begin position="519"/>
        <end position="619"/>
    </location>
</feature>
<protein>
    <recommendedName>
        <fullName evidence="3">Translin-associated factor X-interacting protein 1 N-terminal domain-containing protein</fullName>
    </recommendedName>
</protein>
<reference evidence="4" key="1">
    <citation type="submission" date="2020-10" db="EMBL/GenBank/DDBJ databases">
        <title>Unveiling of a novel bifunctional photoreceptor, Dualchrome1, isolated from a cosmopolitan green alga.</title>
        <authorList>
            <person name="Suzuki S."/>
            <person name="Kawachi M."/>
        </authorList>
    </citation>
    <scope>NUCLEOTIDE SEQUENCE</scope>
    <source>
        <strain evidence="4">NIES 2893</strain>
    </source>
</reference>
<organism evidence="4 5">
    <name type="scientific">Pycnococcus provasolii</name>
    <dbReference type="NCBI Taxonomy" id="41880"/>
    <lineage>
        <taxon>Eukaryota</taxon>
        <taxon>Viridiplantae</taxon>
        <taxon>Chlorophyta</taxon>
        <taxon>Pseudoscourfieldiophyceae</taxon>
        <taxon>Pseudoscourfieldiales</taxon>
        <taxon>Pycnococcaceae</taxon>
        <taxon>Pycnococcus</taxon>
    </lineage>
</organism>
<feature type="region of interest" description="Disordered" evidence="2">
    <location>
        <begin position="30"/>
        <end position="109"/>
    </location>
</feature>
<dbReference type="AlphaFoldDB" id="A0A830HKN2"/>
<feature type="compositionally biased region" description="Polar residues" evidence="2">
    <location>
        <begin position="88"/>
        <end position="98"/>
    </location>
</feature>
<evidence type="ECO:0000256" key="2">
    <source>
        <dbReference type="SAM" id="MobiDB-lite"/>
    </source>
</evidence>
<evidence type="ECO:0000259" key="3">
    <source>
        <dbReference type="Pfam" id="PF15739"/>
    </source>
</evidence>
<sequence>MFPVDVSYGGSSNPPAAAVTNVGLQLGPRFQKFQGAQQTTGTHTHMRPASASSRLLSSASTASAVAPKTHADSQRGATKQNKPPFRPSSRTPATSAAKTTKERTNATATVSTVAAAAQAAQAQAKLGARHSTRRAVARQRAPLKPSGQAAGLSASRSAVFGTVDVFPSAAAALAATTAKGAQPAPVVASDARPPLKAQNSAPLIPFSFKPKVNASKLGFRPPPPASGPAGATRPASATDALRSSKSATSVAMYRSAALTLEVQLQERLAALDQHRSSQRTATERVAVASEIFDKAIESSGPLKALLSSIKQEYDAALGNVAPTKQQRRLSARSARVEEASRAARRKEEEMVAAAAAAELETRAVTAERRAKELERQHRETTRQVSSLREQRDRLQGEVARYSEEHKIISEEREIGQRREMELTDLLDALRHGEVTVAQLNELHGGSPSAHGAEAEVHVESAFKDVPAEEVTWDIPLSARNPKERPKGVPTINISLLGEDTHTDADKMMAELNAEAAANAEMEGGGGGGGGGGVAPGEASPDYSPLARAYERAPSRANRRRHYRDDDDDDGGDYIDEDSDDMDGFESIANASRISMGDLFSGSSPEGISPDTGPSAVNSP</sequence>
<gene>
    <name evidence="4" type="ORF">PPROV_000512500</name>
</gene>
<dbReference type="EMBL" id="BNJQ01000012">
    <property type="protein sequence ID" value="GHP06380.1"/>
    <property type="molecule type" value="Genomic_DNA"/>
</dbReference>
<feature type="region of interest" description="Disordered" evidence="2">
    <location>
        <begin position="1"/>
        <end position="20"/>
    </location>
</feature>
<feature type="compositionally biased region" description="Low complexity" evidence="2">
    <location>
        <begin position="34"/>
        <end position="66"/>
    </location>
</feature>
<keyword evidence="1" id="KW-0175">Coiled coil</keyword>
<dbReference type="Pfam" id="PF15739">
    <property type="entry name" value="TSNAXIP1_N"/>
    <property type="match status" value="1"/>
</dbReference>
<keyword evidence="5" id="KW-1185">Reference proteome</keyword>
<feature type="region of interest" description="Disordered" evidence="2">
    <location>
        <begin position="369"/>
        <end position="396"/>
    </location>
</feature>
<feature type="compositionally biased region" description="Low complexity" evidence="2">
    <location>
        <begin position="227"/>
        <end position="238"/>
    </location>
</feature>
<comment type="caution">
    <text evidence="4">The sequence shown here is derived from an EMBL/GenBank/DDBJ whole genome shotgun (WGS) entry which is preliminary data.</text>
</comment>
<feature type="domain" description="Translin-associated factor X-interacting protein 1 N-terminal" evidence="3">
    <location>
        <begin position="264"/>
        <end position="373"/>
    </location>
</feature>
<feature type="compositionally biased region" description="Gly residues" evidence="2">
    <location>
        <begin position="522"/>
        <end position="534"/>
    </location>
</feature>
<evidence type="ECO:0000313" key="5">
    <source>
        <dbReference type="Proteomes" id="UP000660262"/>
    </source>
</evidence>
<feature type="compositionally biased region" description="Basic and acidic residues" evidence="2">
    <location>
        <begin position="369"/>
        <end position="381"/>
    </location>
</feature>
<name>A0A830HKN2_9CHLO</name>
<evidence type="ECO:0000256" key="1">
    <source>
        <dbReference type="ARBA" id="ARBA00023054"/>
    </source>
</evidence>
<accession>A0A830HKN2</accession>
<proteinExistence type="predicted"/>
<dbReference type="InterPro" id="IPR032755">
    <property type="entry name" value="TSNAXIP1_N"/>
</dbReference>
<feature type="compositionally biased region" description="Acidic residues" evidence="2">
    <location>
        <begin position="565"/>
        <end position="583"/>
    </location>
</feature>
<dbReference type="Proteomes" id="UP000660262">
    <property type="component" value="Unassembled WGS sequence"/>
</dbReference>
<evidence type="ECO:0000313" key="4">
    <source>
        <dbReference type="EMBL" id="GHP06380.1"/>
    </source>
</evidence>
<feature type="region of interest" description="Disordered" evidence="2">
    <location>
        <begin position="124"/>
        <end position="152"/>
    </location>
</feature>